<name>A0A4R1BJ40_9PROT</name>
<evidence type="ECO:0000313" key="2">
    <source>
        <dbReference type="Proteomes" id="UP000295443"/>
    </source>
</evidence>
<proteinExistence type="predicted"/>
<dbReference type="EMBL" id="SJZB01000014">
    <property type="protein sequence ID" value="TCJ17237.1"/>
    <property type="molecule type" value="Genomic_DNA"/>
</dbReference>
<dbReference type="Pfam" id="PF04351">
    <property type="entry name" value="PilP"/>
    <property type="match status" value="1"/>
</dbReference>
<dbReference type="AlphaFoldDB" id="A0A4R1BJ40"/>
<sequence length="171" mass="18224">MRIASFPAPLLLSLALLSGCGDDGFDDLRTFMAETGKDGGAKIEPLPAIKKVDAFVYQGDGLLDPFAARTLRPTGKGAPDASRPREPLEEFPLDALRMVGTLKKPGQPVRAVVKDPKGTLHMILVGGHIGQNYGKVTAIHEDGLDISELIQDANGEWAASKAVMSMTQDTQ</sequence>
<evidence type="ECO:0000313" key="1">
    <source>
        <dbReference type="EMBL" id="TCJ17237.1"/>
    </source>
</evidence>
<organism evidence="1 2">
    <name type="scientific">Parasulfuritortus cantonensis</name>
    <dbReference type="NCBI Taxonomy" id="2528202"/>
    <lineage>
        <taxon>Bacteria</taxon>
        <taxon>Pseudomonadati</taxon>
        <taxon>Pseudomonadota</taxon>
        <taxon>Betaproteobacteria</taxon>
        <taxon>Nitrosomonadales</taxon>
        <taxon>Thiobacillaceae</taxon>
        <taxon>Parasulfuritortus</taxon>
    </lineage>
</organism>
<keyword evidence="2" id="KW-1185">Reference proteome</keyword>
<dbReference type="OrthoDB" id="5296580at2"/>
<dbReference type="Gene3D" id="2.30.30.830">
    <property type="match status" value="1"/>
</dbReference>
<accession>A0A4R1BJ40</accession>
<comment type="caution">
    <text evidence="1">The sequence shown here is derived from an EMBL/GenBank/DDBJ whole genome shotgun (WGS) entry which is preliminary data.</text>
</comment>
<dbReference type="Proteomes" id="UP000295443">
    <property type="component" value="Unassembled WGS sequence"/>
</dbReference>
<dbReference type="PROSITE" id="PS51257">
    <property type="entry name" value="PROKAR_LIPOPROTEIN"/>
    <property type="match status" value="1"/>
</dbReference>
<dbReference type="PIRSF" id="PIRSF016481">
    <property type="entry name" value="Pilus_assembly_PilP"/>
    <property type="match status" value="1"/>
</dbReference>
<protein>
    <submittedName>
        <fullName evidence="1">Pilus assembly protein PilP</fullName>
    </submittedName>
</protein>
<dbReference type="InterPro" id="IPR007446">
    <property type="entry name" value="PilP"/>
</dbReference>
<reference evidence="1 2" key="1">
    <citation type="submission" date="2019-03" db="EMBL/GenBank/DDBJ databases">
        <title>Genome sequence of Thiobacillaceae bacterium LSR1, a sulfur-oxidizing bacterium isolated from freshwater sediment.</title>
        <authorList>
            <person name="Li S."/>
        </authorList>
    </citation>
    <scope>NUCLEOTIDE SEQUENCE [LARGE SCALE GENOMIC DNA]</scope>
    <source>
        <strain evidence="1 2">LSR1</strain>
    </source>
</reference>
<gene>
    <name evidence="1" type="ORF">EZJ19_04605</name>
</gene>